<dbReference type="EMBL" id="RAWB01000507">
    <property type="protein sequence ID" value="RKH48229.1"/>
    <property type="molecule type" value="Genomic_DNA"/>
</dbReference>
<dbReference type="AlphaFoldDB" id="A0A3A8NXJ5"/>
<feature type="compositionally biased region" description="Low complexity" evidence="1">
    <location>
        <begin position="360"/>
        <end position="376"/>
    </location>
</feature>
<keyword evidence="2" id="KW-0812">Transmembrane</keyword>
<sequence length="464" mass="49139">EGQRPTAAMPSMVPPRMGVTTPSNGSRPLPSHVAPTIQVPSIQSGGPLSTEPPWSTAPEEPDALDDRSLSGPAPRPTMQDTRPSSESVSVDAHALEPDAGLPYITAEPEDAQVARQGDADTHPRIAMPRAPRREEPQARVVLDEALLRETNPPAGRKEPDTGPTGPTRSRTGSRRARGSSPGTPVRSNTASSMRAVTAPRAAPAVDPDESSTSRASRDDTRRKAMPVRPADAAESSRPAHREPGPSRGVLRSVLLFTSLAVVALLIVGLGLYFVPELRVAVGLEHSKTLKPPPPTRVQPPSRPVTTAVPPARPPENTASDVSPTAPVVPPPAAVKEQAPVAPAVAPVKAPPTDDSDLLDPDVPTAPSTPALTAKKAPPARPGKRGANVRGSARVSELEQQWLKTSKLFETLQDKHTCAAMGMECNQFYDLEEAVRNGGDDAALLKKVRRFHARLEQVQIKQGSK</sequence>
<name>A0A3A8NXJ5_9BACT</name>
<feature type="region of interest" description="Disordered" evidence="1">
    <location>
        <begin position="286"/>
        <end position="394"/>
    </location>
</feature>
<dbReference type="Proteomes" id="UP000272888">
    <property type="component" value="Unassembled WGS sequence"/>
</dbReference>
<feature type="non-terminal residue" evidence="3">
    <location>
        <position position="1"/>
    </location>
</feature>
<feature type="compositionally biased region" description="Low complexity" evidence="1">
    <location>
        <begin position="333"/>
        <end position="352"/>
    </location>
</feature>
<accession>A0A3A8NXJ5</accession>
<protein>
    <submittedName>
        <fullName evidence="3">Uncharacterized protein</fullName>
    </submittedName>
</protein>
<keyword evidence="4" id="KW-1185">Reference proteome</keyword>
<proteinExistence type="predicted"/>
<feature type="compositionally biased region" description="Low complexity" evidence="1">
    <location>
        <begin position="194"/>
        <end position="214"/>
    </location>
</feature>
<feature type="compositionally biased region" description="Polar residues" evidence="1">
    <location>
        <begin position="78"/>
        <end position="88"/>
    </location>
</feature>
<evidence type="ECO:0000256" key="2">
    <source>
        <dbReference type="SAM" id="Phobius"/>
    </source>
</evidence>
<evidence type="ECO:0000313" key="4">
    <source>
        <dbReference type="Proteomes" id="UP000272888"/>
    </source>
</evidence>
<feature type="compositionally biased region" description="Pro residues" evidence="1">
    <location>
        <begin position="290"/>
        <end position="302"/>
    </location>
</feature>
<feature type="transmembrane region" description="Helical" evidence="2">
    <location>
        <begin position="253"/>
        <end position="274"/>
    </location>
</feature>
<feature type="compositionally biased region" description="Polar residues" evidence="1">
    <location>
        <begin position="38"/>
        <end position="47"/>
    </location>
</feature>
<feature type="compositionally biased region" description="Low complexity" evidence="1">
    <location>
        <begin position="161"/>
        <end position="170"/>
    </location>
</feature>
<reference evidence="4" key="1">
    <citation type="submission" date="2018-09" db="EMBL/GenBank/DDBJ databases">
        <authorList>
            <person name="Livingstone P.G."/>
            <person name="Whitworth D.E."/>
        </authorList>
    </citation>
    <scope>NUCLEOTIDE SEQUENCE [LARGE SCALE GENOMIC DNA]</scope>
    <source>
        <strain evidence="4">CA051B</strain>
    </source>
</reference>
<evidence type="ECO:0000313" key="3">
    <source>
        <dbReference type="EMBL" id="RKH48229.1"/>
    </source>
</evidence>
<keyword evidence="2" id="KW-0472">Membrane</keyword>
<keyword evidence="2" id="KW-1133">Transmembrane helix</keyword>
<gene>
    <name evidence="3" type="ORF">D7V93_33420</name>
</gene>
<evidence type="ECO:0000256" key="1">
    <source>
        <dbReference type="SAM" id="MobiDB-lite"/>
    </source>
</evidence>
<feature type="compositionally biased region" description="Basic and acidic residues" evidence="1">
    <location>
        <begin position="131"/>
        <end position="147"/>
    </location>
</feature>
<feature type="region of interest" description="Disordered" evidence="1">
    <location>
        <begin position="1"/>
        <end position="247"/>
    </location>
</feature>
<organism evidence="3 4">
    <name type="scientific">Corallococcus llansteffanensis</name>
    <dbReference type="NCBI Taxonomy" id="2316731"/>
    <lineage>
        <taxon>Bacteria</taxon>
        <taxon>Pseudomonadati</taxon>
        <taxon>Myxococcota</taxon>
        <taxon>Myxococcia</taxon>
        <taxon>Myxococcales</taxon>
        <taxon>Cystobacterineae</taxon>
        <taxon>Myxococcaceae</taxon>
        <taxon>Corallococcus</taxon>
    </lineage>
</organism>
<comment type="caution">
    <text evidence="3">The sequence shown here is derived from an EMBL/GenBank/DDBJ whole genome shotgun (WGS) entry which is preliminary data.</text>
</comment>